<dbReference type="PANTHER" id="PTHR46553">
    <property type="entry name" value="ADENINE NUCLEOTIDE ALPHA HYDROLASES-LIKE SUPERFAMILY PROTEIN"/>
    <property type="match status" value="1"/>
</dbReference>
<evidence type="ECO:0000313" key="3">
    <source>
        <dbReference type="Proteomes" id="UP000734854"/>
    </source>
</evidence>
<dbReference type="CDD" id="cd23659">
    <property type="entry name" value="USP_At3g01520-like"/>
    <property type="match status" value="2"/>
</dbReference>
<proteinExistence type="predicted"/>
<dbReference type="PRINTS" id="PR01438">
    <property type="entry name" value="UNVRSLSTRESS"/>
</dbReference>
<feature type="domain" description="UspA" evidence="1">
    <location>
        <begin position="621"/>
        <end position="769"/>
    </location>
</feature>
<dbReference type="InterPro" id="IPR006016">
    <property type="entry name" value="UspA"/>
</dbReference>
<dbReference type="InterPro" id="IPR006015">
    <property type="entry name" value="Universal_stress_UspA"/>
</dbReference>
<gene>
    <name evidence="2" type="ORF">ZIOFF_020028</name>
</gene>
<keyword evidence="3" id="KW-1185">Reference proteome</keyword>
<organism evidence="2 3">
    <name type="scientific">Zingiber officinale</name>
    <name type="common">Ginger</name>
    <name type="synonym">Amomum zingiber</name>
    <dbReference type="NCBI Taxonomy" id="94328"/>
    <lineage>
        <taxon>Eukaryota</taxon>
        <taxon>Viridiplantae</taxon>
        <taxon>Streptophyta</taxon>
        <taxon>Embryophyta</taxon>
        <taxon>Tracheophyta</taxon>
        <taxon>Spermatophyta</taxon>
        <taxon>Magnoliopsida</taxon>
        <taxon>Liliopsida</taxon>
        <taxon>Zingiberales</taxon>
        <taxon>Zingiberaceae</taxon>
        <taxon>Zingiber</taxon>
    </lineage>
</organism>
<comment type="caution">
    <text evidence="2">The sequence shown here is derived from an EMBL/GenBank/DDBJ whole genome shotgun (WGS) entry which is preliminary data.</text>
</comment>
<accession>A0A8J5HPB0</accession>
<dbReference type="InterPro" id="IPR014729">
    <property type="entry name" value="Rossmann-like_a/b/a_fold"/>
</dbReference>
<evidence type="ECO:0000259" key="1">
    <source>
        <dbReference type="Pfam" id="PF00582"/>
    </source>
</evidence>
<dbReference type="SUPFAM" id="SSF52402">
    <property type="entry name" value="Adenine nucleotide alpha hydrolases-like"/>
    <property type="match status" value="2"/>
</dbReference>
<dbReference type="Proteomes" id="UP000734854">
    <property type="component" value="Unassembled WGS sequence"/>
</dbReference>
<protein>
    <recommendedName>
        <fullName evidence="1">UspA domain-containing protein</fullName>
    </recommendedName>
</protein>
<dbReference type="Pfam" id="PF00582">
    <property type="entry name" value="Usp"/>
    <property type="match status" value="2"/>
</dbReference>
<feature type="domain" description="UspA" evidence="1">
    <location>
        <begin position="18"/>
        <end position="165"/>
    </location>
</feature>
<sequence length="775" mass="84760">MASTKIDGGAAAVGKPVIVVAVDDSEYSFHALRWTLLRFFSSAAAGSTLPFKLVVVHARPAPTSIFSLSATGAPDMLSVVKADLTKISLQVIAKAKEMCLAHSVRDVECEVLEGDARIVLCQAVEKHHAEILVMGSHGYGAIKRAVLGSVSDYCAHHADCNVMICSSFWLLHTMPLSPLFWAKISLEYAFVAIYTPLALAVFILHEGIEPGGEDALFCTLCDTEVYVNLVNIAQAVTNVLMGLITIARYHCTCLCFVDKKGMETIIKEKIGNGFSRAPFAVVVISDKDIRCKQGHLYCSFVTDITYGICRCNESNERGTRRVEVIFHLESGMVPSTIDPDAAEYVERANKSKKNVKISAWKLTKLDSNEAMRAAAKARASSSVLQTTEAHHMRDAEYSLSGKASVWSSVSVDFSVTRESRSEAKISPLRNSSNATCGQQGGFRDQYTKWQQPKQSYSVPPSTQLTITMFQSAPLVARDHKRTCVAWDQEAGRPAQQISSSTLPPSQQERLNCSERSIFFGGPLINVSGRDIVRNENSSDTTSWVIGDLQSDVHHHFHSKRILHGTALHKNISYSFIFVINYPNRYDNMDMILASKPSSSRERRMATTKVDGGAVAVGKPVIAVAVDDSERSFHALRWTLLRFFSSPAAGSTLPFKLVVVHARPTPTSIISPSATGAPDMLSVVKADLTKISSKVIDKAKETCLAHSVRDVECEVHEGDPRIVLCQAVEKHHAEILVVGSHGYGAIKRAVLGSVSDYCAHHADCNVMIVKKPKHKN</sequence>
<dbReference type="Gene3D" id="3.40.50.620">
    <property type="entry name" value="HUPs"/>
    <property type="match status" value="2"/>
</dbReference>
<dbReference type="PANTHER" id="PTHR46553:SF3">
    <property type="entry name" value="ADENINE NUCLEOTIDE ALPHA HYDROLASES-LIKE SUPERFAMILY PROTEIN"/>
    <property type="match status" value="1"/>
</dbReference>
<dbReference type="EMBL" id="JACMSC010000005">
    <property type="protein sequence ID" value="KAG6522873.1"/>
    <property type="molecule type" value="Genomic_DNA"/>
</dbReference>
<name>A0A8J5HPB0_ZINOF</name>
<evidence type="ECO:0000313" key="2">
    <source>
        <dbReference type="EMBL" id="KAG6522873.1"/>
    </source>
</evidence>
<reference evidence="2 3" key="1">
    <citation type="submission" date="2020-08" db="EMBL/GenBank/DDBJ databases">
        <title>Plant Genome Project.</title>
        <authorList>
            <person name="Zhang R.-G."/>
        </authorList>
    </citation>
    <scope>NUCLEOTIDE SEQUENCE [LARGE SCALE GENOMIC DNA]</scope>
    <source>
        <tissue evidence="2">Rhizome</tissue>
    </source>
</reference>
<dbReference type="AlphaFoldDB" id="A0A8J5HPB0"/>